<dbReference type="InterPro" id="IPR012373">
    <property type="entry name" value="Ferrdict_sens_TM"/>
</dbReference>
<organism evidence="4 5">
    <name type="scientific">Zobellia galactanivorans (strain DSM 12802 / CCUG 47099 / CIP 106680 / NCIMB 13871 / Dsij)</name>
    <dbReference type="NCBI Taxonomy" id="63186"/>
    <lineage>
        <taxon>Bacteria</taxon>
        <taxon>Pseudomonadati</taxon>
        <taxon>Bacteroidota</taxon>
        <taxon>Flavobacteriia</taxon>
        <taxon>Flavobacteriales</taxon>
        <taxon>Flavobacteriaceae</taxon>
        <taxon>Zobellia</taxon>
    </lineage>
</organism>
<dbReference type="Gene3D" id="3.55.50.30">
    <property type="match status" value="1"/>
</dbReference>
<evidence type="ECO:0000259" key="3">
    <source>
        <dbReference type="Pfam" id="PF16344"/>
    </source>
</evidence>
<protein>
    <submittedName>
        <fullName evidence="4">Anti-sigma factor</fullName>
    </submittedName>
</protein>
<dbReference type="Gene3D" id="2.60.120.1440">
    <property type="match status" value="1"/>
</dbReference>
<dbReference type="InterPro" id="IPR032508">
    <property type="entry name" value="FecR_C"/>
</dbReference>
<dbReference type="AlphaFoldDB" id="G0L7I3"/>
<dbReference type="KEGG" id="zga:ZOBELLIA_3944"/>
<dbReference type="Pfam" id="PF04773">
    <property type="entry name" value="FecR"/>
    <property type="match status" value="1"/>
</dbReference>
<dbReference type="InterPro" id="IPR006860">
    <property type="entry name" value="FecR"/>
</dbReference>
<feature type="transmembrane region" description="Helical" evidence="1">
    <location>
        <begin position="74"/>
        <end position="95"/>
    </location>
</feature>
<reference evidence="5" key="1">
    <citation type="submission" date="2009-07" db="EMBL/GenBank/DDBJ databases">
        <title>Complete genome sequence of Zobellia galactanivorans Dsij.</title>
        <authorList>
            <consortium name="Genoscope - CEA"/>
        </authorList>
    </citation>
    <scope>NUCLEOTIDE SEQUENCE [LARGE SCALE GENOMIC DNA]</scope>
    <source>
        <strain evidence="5">DSM 12802 / CCUG 47099 / CIP 106680 / NCIMB 13871 / Dsij</strain>
    </source>
</reference>
<accession>G0L7I3</accession>
<reference evidence="4 5" key="2">
    <citation type="journal article" date="2012" name="Environ. Microbiol.">
        <title>Characterization of the first alginolytic operons in a marine bacterium: from their emergence in marine Flavobacteriia to their independent transfers to marine Proteobacteria and human gut Bacteroides.</title>
        <authorList>
            <person name="Thomas F."/>
            <person name="Barbeyron T."/>
            <person name="Tonon T."/>
            <person name="Genicot S."/>
            <person name="Czjzek M."/>
            <person name="Michel G."/>
        </authorList>
    </citation>
    <scope>NUCLEOTIDE SEQUENCE [LARGE SCALE GENOMIC DNA]</scope>
    <source>
        <strain evidence="5">DSM 12802 / CCUG 47099 / CIP 106680 / NCIMB 13871 / Dsij</strain>
    </source>
</reference>
<dbReference type="PANTHER" id="PTHR30273">
    <property type="entry name" value="PERIPLASMIC SIGNAL SENSOR AND SIGMA FACTOR ACTIVATOR FECR-RELATED"/>
    <property type="match status" value="1"/>
</dbReference>
<dbReference type="STRING" id="63186.ZOBELLIA_3944"/>
<evidence type="ECO:0000256" key="1">
    <source>
        <dbReference type="SAM" id="Phobius"/>
    </source>
</evidence>
<dbReference type="PATRIC" id="fig|63186.3.peg.3857"/>
<keyword evidence="1" id="KW-0472">Membrane</keyword>
<evidence type="ECO:0000259" key="2">
    <source>
        <dbReference type="Pfam" id="PF04773"/>
    </source>
</evidence>
<dbReference type="PANTHER" id="PTHR30273:SF2">
    <property type="entry name" value="PROTEIN FECR"/>
    <property type="match status" value="1"/>
</dbReference>
<sequence>MLLNTDEFIKILEKYASGHATEEEREIVDAYFDKQQLPSDLTPLSTAKTKSNLYRRIEGEMKEVKHIGPSYRSFYSIGIAASILLVIGLFIFLGYGPEPTMRTVQTRYGEKQEVLLPDGTFVMLNSGSSIQFPDQFQEGLREVVLEGEAFFRVHRDTSRPFRVKTQELTTEVLGTSFNINSFAEKDSITVSVATGKVMVKNSDGLKEILLPDHQLHYHKTTYAYRKSADESAIDAAWTSNTIYLNNIRLEEALYMLEKWFDVSIRLSDPSLADKKVIGKYRNPNLRQTMESLSFLLGIEFKEKSPSTYTVIPKTRLPM</sequence>
<dbReference type="EMBL" id="FP476056">
    <property type="protein sequence ID" value="CAZ98082.1"/>
    <property type="molecule type" value="Genomic_DNA"/>
</dbReference>
<keyword evidence="1" id="KW-1133">Transmembrane helix</keyword>
<dbReference type="Pfam" id="PF16344">
    <property type="entry name" value="FecR_C"/>
    <property type="match status" value="1"/>
</dbReference>
<gene>
    <name evidence="4" type="ordered locus">zobellia_3944</name>
</gene>
<keyword evidence="1" id="KW-0812">Transmembrane</keyword>
<name>G0L7I3_ZOBGA</name>
<evidence type="ECO:0000313" key="5">
    <source>
        <dbReference type="Proteomes" id="UP000008898"/>
    </source>
</evidence>
<keyword evidence="5" id="KW-1185">Reference proteome</keyword>
<feature type="domain" description="Protein FecR C-terminal" evidence="3">
    <location>
        <begin position="242"/>
        <end position="303"/>
    </location>
</feature>
<evidence type="ECO:0000313" key="4">
    <source>
        <dbReference type="EMBL" id="CAZ98082.1"/>
    </source>
</evidence>
<dbReference type="HOGENOM" id="CLU_050192_2_2_10"/>
<dbReference type="PIRSF" id="PIRSF018266">
    <property type="entry name" value="FecR"/>
    <property type="match status" value="1"/>
</dbReference>
<proteinExistence type="predicted"/>
<dbReference type="GO" id="GO:0016989">
    <property type="term" value="F:sigma factor antagonist activity"/>
    <property type="evidence" value="ECO:0007669"/>
    <property type="project" value="TreeGrafter"/>
</dbReference>
<dbReference type="Proteomes" id="UP000008898">
    <property type="component" value="Chromosome"/>
</dbReference>
<feature type="domain" description="FecR protein" evidence="2">
    <location>
        <begin position="103"/>
        <end position="197"/>
    </location>
</feature>